<dbReference type="CDD" id="cd01127">
    <property type="entry name" value="TrwB_TraG_TraD_VirD4"/>
    <property type="match status" value="1"/>
</dbReference>
<accession>A0A2H0BTU1</accession>
<dbReference type="Proteomes" id="UP000231246">
    <property type="component" value="Unassembled WGS sequence"/>
</dbReference>
<dbReference type="AlphaFoldDB" id="A0A2H0BTU1"/>
<name>A0A2H0BTU1_9BACT</name>
<dbReference type="PANTHER" id="PTHR30121:SF11">
    <property type="entry name" value="AAA+ ATPASE DOMAIN-CONTAINING PROTEIN"/>
    <property type="match status" value="1"/>
</dbReference>
<protein>
    <recommendedName>
        <fullName evidence="1">TraG P-loop domain-containing protein</fullName>
    </recommendedName>
</protein>
<proteinExistence type="predicted"/>
<reference evidence="2 3" key="1">
    <citation type="submission" date="2017-09" db="EMBL/GenBank/DDBJ databases">
        <title>Depth-based differentiation of microbial function through sediment-hosted aquifers and enrichment of novel symbionts in the deep terrestrial subsurface.</title>
        <authorList>
            <person name="Probst A.J."/>
            <person name="Ladd B."/>
            <person name="Jarett J.K."/>
            <person name="Geller-Mcgrath D.E."/>
            <person name="Sieber C.M."/>
            <person name="Emerson J.B."/>
            <person name="Anantharaman K."/>
            <person name="Thomas B.C."/>
            <person name="Malmstrom R."/>
            <person name="Stieglmeier M."/>
            <person name="Klingl A."/>
            <person name="Woyke T."/>
            <person name="Ryan C.M."/>
            <person name="Banfield J.F."/>
        </authorList>
    </citation>
    <scope>NUCLEOTIDE SEQUENCE [LARGE SCALE GENOMIC DNA]</scope>
    <source>
        <strain evidence="2">CG22_combo_CG10-13_8_21_14_all_38_20</strain>
    </source>
</reference>
<dbReference type="EMBL" id="PCTA01000034">
    <property type="protein sequence ID" value="PIP61093.1"/>
    <property type="molecule type" value="Genomic_DNA"/>
</dbReference>
<sequence length="607" mass="67933">MSLFKRNKKQINPATATNKVVTKKDKQSSQDVVLSRQRQKFAAGTLSLKDIIAPSIIEVDFDSLRVNNSHYRTLFVIGYPRYVSSNWLEPLISFDHSLTISMFIYPQDSGAILKDLKHKIAQMEATVNNDLRRGRVVDPSVQISLDDAMSLQSELAKGAERFFQFGLYITIPGKSVEELNQVTKQVESSLGALLIISKHATLQMEEGFKSTLPLFKDELDIKRNMDTTSLATTFPFSTASLTANRGILYGINEHDGSLVIFDRFSLENANSVVLAKSGAGKSFLIKLEAVRSLMFGTEVIAIDPEGEYVALAQTYGGKVVEFSMNSPVKINPFDLSQIVTEGENELSLKILSIHALMRVIMGDISPEEDAILDRALVETYRQKGITSDPDTQRNEPPLMEDLYKVLIGMEEDKARLLADRLEKFIKGSLTGIFNQQSNLNIDNPLTVFNIRDLQSELRPIAMFMILDYVWTKIKKELKKRILIIDEAWHLMQYKDSAAYIYGIAKRSRKYYLGLTTITQDVEDFLATDHGKAIITNSSMQILLKQSPAAVDKISEVFYLSGGEKNFLLSTDVGEGLFFAGQSHVAMKIVASPDEYELVTTSPKDILG</sequence>
<gene>
    <name evidence="2" type="ORF">COW99_05715</name>
</gene>
<organism evidence="2 3">
    <name type="scientific">Candidatus Roizmanbacteria bacterium CG22_combo_CG10-13_8_21_14_all_38_20</name>
    <dbReference type="NCBI Taxonomy" id="1974862"/>
    <lineage>
        <taxon>Bacteria</taxon>
        <taxon>Candidatus Roizmaniibacteriota</taxon>
    </lineage>
</organism>
<evidence type="ECO:0000313" key="3">
    <source>
        <dbReference type="Proteomes" id="UP000231246"/>
    </source>
</evidence>
<dbReference type="NCBIfam" id="NF045971">
    <property type="entry name" value="conju_CD1110"/>
    <property type="match status" value="1"/>
</dbReference>
<dbReference type="Gene3D" id="1.10.8.730">
    <property type="match status" value="1"/>
</dbReference>
<evidence type="ECO:0000313" key="2">
    <source>
        <dbReference type="EMBL" id="PIP61093.1"/>
    </source>
</evidence>
<dbReference type="SUPFAM" id="SSF52540">
    <property type="entry name" value="P-loop containing nucleoside triphosphate hydrolases"/>
    <property type="match status" value="1"/>
</dbReference>
<dbReference type="InterPro" id="IPR027417">
    <property type="entry name" value="P-loop_NTPase"/>
</dbReference>
<evidence type="ECO:0000259" key="1">
    <source>
        <dbReference type="Pfam" id="PF19044"/>
    </source>
</evidence>
<dbReference type="Gene3D" id="3.40.50.300">
    <property type="entry name" value="P-loop containing nucleotide triphosphate hydrolases"/>
    <property type="match status" value="1"/>
</dbReference>
<dbReference type="InterPro" id="IPR043964">
    <property type="entry name" value="P-loop_TraG"/>
</dbReference>
<dbReference type="Pfam" id="PF19044">
    <property type="entry name" value="P-loop_TraG"/>
    <property type="match status" value="1"/>
</dbReference>
<feature type="domain" description="TraG P-loop" evidence="1">
    <location>
        <begin position="265"/>
        <end position="571"/>
    </location>
</feature>
<dbReference type="PANTHER" id="PTHR30121">
    <property type="entry name" value="UNCHARACTERIZED PROTEIN YJGR-RELATED"/>
    <property type="match status" value="1"/>
</dbReference>
<dbReference type="InterPro" id="IPR051162">
    <property type="entry name" value="T4SS_component"/>
</dbReference>
<comment type="caution">
    <text evidence="2">The sequence shown here is derived from an EMBL/GenBank/DDBJ whole genome shotgun (WGS) entry which is preliminary data.</text>
</comment>